<dbReference type="EMBL" id="VSWC01000093">
    <property type="protein sequence ID" value="KAA1089689.1"/>
    <property type="molecule type" value="Genomic_DNA"/>
</dbReference>
<evidence type="ECO:0000256" key="1">
    <source>
        <dbReference type="SAM" id="SignalP"/>
    </source>
</evidence>
<comment type="caution">
    <text evidence="2">The sequence shown here is derived from an EMBL/GenBank/DDBJ whole genome shotgun (WGS) entry which is preliminary data.</text>
</comment>
<sequence>MSSWKKIKVAMLIASCISSAQCLLCPNKCKTLSNYMQHFYNLATCNTMTSCPVHPQCVKCKKMVPQQTHTCPTCGHEWTVAVVTECPRLQPEGDQHHNPICKIPNTAAAA</sequence>
<dbReference type="AlphaFoldDB" id="A0A5B0NNZ9"/>
<feature type="chain" id="PRO_5022949408" description="RING-type domain-containing protein" evidence="1">
    <location>
        <begin position="23"/>
        <end position="110"/>
    </location>
</feature>
<proteinExistence type="predicted"/>
<protein>
    <recommendedName>
        <fullName evidence="4">RING-type domain-containing protein</fullName>
    </recommendedName>
</protein>
<name>A0A5B0NNZ9_PUCGR</name>
<dbReference type="Proteomes" id="UP000324748">
    <property type="component" value="Unassembled WGS sequence"/>
</dbReference>
<evidence type="ECO:0000313" key="2">
    <source>
        <dbReference type="EMBL" id="KAA1089689.1"/>
    </source>
</evidence>
<dbReference type="OrthoDB" id="2518589at2759"/>
<keyword evidence="3" id="KW-1185">Reference proteome</keyword>
<evidence type="ECO:0008006" key="4">
    <source>
        <dbReference type="Google" id="ProtNLM"/>
    </source>
</evidence>
<organism evidence="2 3">
    <name type="scientific">Puccinia graminis f. sp. tritici</name>
    <dbReference type="NCBI Taxonomy" id="56615"/>
    <lineage>
        <taxon>Eukaryota</taxon>
        <taxon>Fungi</taxon>
        <taxon>Dikarya</taxon>
        <taxon>Basidiomycota</taxon>
        <taxon>Pucciniomycotina</taxon>
        <taxon>Pucciniomycetes</taxon>
        <taxon>Pucciniales</taxon>
        <taxon>Pucciniaceae</taxon>
        <taxon>Puccinia</taxon>
    </lineage>
</organism>
<evidence type="ECO:0000313" key="3">
    <source>
        <dbReference type="Proteomes" id="UP000324748"/>
    </source>
</evidence>
<reference evidence="2 3" key="1">
    <citation type="submission" date="2019-05" db="EMBL/GenBank/DDBJ databases">
        <title>Emergence of the Ug99 lineage of the wheat stem rust pathogen through somatic hybridization.</title>
        <authorList>
            <person name="Li F."/>
            <person name="Upadhyaya N.M."/>
            <person name="Sperschneider J."/>
            <person name="Matny O."/>
            <person name="Nguyen-Phuc H."/>
            <person name="Mago R."/>
            <person name="Raley C."/>
            <person name="Miller M.E."/>
            <person name="Silverstein K.A.T."/>
            <person name="Henningsen E."/>
            <person name="Hirsch C.D."/>
            <person name="Visser B."/>
            <person name="Pretorius Z.A."/>
            <person name="Steffenson B.J."/>
            <person name="Schwessinger B."/>
            <person name="Dodds P.N."/>
            <person name="Figueroa M."/>
        </authorList>
    </citation>
    <scope>NUCLEOTIDE SEQUENCE [LARGE SCALE GENOMIC DNA]</scope>
    <source>
        <strain evidence="2">21-0</strain>
    </source>
</reference>
<gene>
    <name evidence="2" type="ORF">PGT21_027137</name>
</gene>
<feature type="signal peptide" evidence="1">
    <location>
        <begin position="1"/>
        <end position="22"/>
    </location>
</feature>
<keyword evidence="1" id="KW-0732">Signal</keyword>
<accession>A0A5B0NNZ9</accession>